<comment type="caution">
    <text evidence="1">The sequence shown here is derived from an EMBL/GenBank/DDBJ whole genome shotgun (WGS) entry which is preliminary data.</text>
</comment>
<sequence>MAQWQFLIQKQGDRSWHNLEWPNLQISEGWYRVLARSHLRNTDVEIRITHSLLPELPAQARIEKQLRRTNSEGLIPIIPFTYLQPGILELQCSGNIISNSFSKSWEYGICLQVLPCESTSIGEERPRNKNVKSNLPDHPDAIPDSKVQSRIVVEPQPSDFSTVTPIDNTDINQSVSPVDLKGETAEQILHNLMDLAIPSAETLLDDRQVDETLATKAPTTLSLTLDQENYIAHWGEILVIHGRVERPKQINQESETAYPDILHSLELVIELRSPLASEILTQVRQPLPNSLLPITISSAIDIPVDCESQLILADINLYGSFSEFGEVLLLSSQSFTITADVTQLLEITKAAKFREQNLLDHPITPPKKPESAISIDLGLFNLAKNLQTNHSQSTQISPKQLLPPQLNPIELAVASQRLSQLNKLADSPVPQLPKLPENQINPQTALSEAVGTGDLDTESFIDQEFKDKEKTLAPINLAELIIKHHPLRMLNSTFPYLKRLKVLPAQTAEIPNHTPETLSFEDFEDSPEIDTPELIASDSVAEVSLTPDLELNPEVDLHSSPLLRKWMQSQGYSLPESVIEVLDQQTRADEQIPLLSPSVDINSLSDPEPETEITADDEPLIADTTANPLDIEEMPTLEQPDTKNIVETSSLSFPDVVTTDSDWLAQEFVVEDEYIESSLDVMYSDSSAQQHEDISDLSHTPLLEGSIVEPLPIPQLYVPDGELIAGTSVRVRVELPLVSPEIVVKLWMKDCQTRWLLDDPHLLTDLLPNVLGNLEVTTQLNIPFGCMEILVEAIAYHQTTQQESHKVTVVKNVIPPDLPNFQLDELLGI</sequence>
<name>A0ABU5UHU3_9CYAN</name>
<evidence type="ECO:0000313" key="1">
    <source>
        <dbReference type="EMBL" id="MEA5582675.1"/>
    </source>
</evidence>
<reference evidence="1 2" key="1">
    <citation type="submission" date="2023-12" db="EMBL/GenBank/DDBJ databases">
        <title>Baltic Sea Cyanobacteria.</title>
        <authorList>
            <person name="Delbaje E."/>
            <person name="Fewer D.P."/>
            <person name="Shishido T.K."/>
        </authorList>
    </citation>
    <scope>NUCLEOTIDE SEQUENCE [LARGE SCALE GENOMIC DNA]</scope>
    <source>
        <strain evidence="1 2">UHCC-0300</strain>
    </source>
</reference>
<proteinExistence type="predicted"/>
<dbReference type="Proteomes" id="UP001302120">
    <property type="component" value="Unassembled WGS sequence"/>
</dbReference>
<gene>
    <name evidence="1" type="ORF">VB620_15150</name>
</gene>
<dbReference type="RefSeq" id="WP_323196988.1">
    <property type="nucleotide sequence ID" value="NZ_JAYGHG010000027.1"/>
</dbReference>
<accession>A0ABU5UHU3</accession>
<organism evidence="1 2">
    <name type="scientific">Nodularia harveyana UHCC-0300</name>
    <dbReference type="NCBI Taxonomy" id="2974287"/>
    <lineage>
        <taxon>Bacteria</taxon>
        <taxon>Bacillati</taxon>
        <taxon>Cyanobacteriota</taxon>
        <taxon>Cyanophyceae</taxon>
        <taxon>Nostocales</taxon>
        <taxon>Nodulariaceae</taxon>
        <taxon>Nodularia</taxon>
    </lineage>
</organism>
<evidence type="ECO:0000313" key="2">
    <source>
        <dbReference type="Proteomes" id="UP001302120"/>
    </source>
</evidence>
<dbReference type="EMBL" id="JAYGHG010000027">
    <property type="protein sequence ID" value="MEA5582675.1"/>
    <property type="molecule type" value="Genomic_DNA"/>
</dbReference>
<protein>
    <submittedName>
        <fullName evidence="1">Uncharacterized protein</fullName>
    </submittedName>
</protein>
<keyword evidence="2" id="KW-1185">Reference proteome</keyword>